<keyword evidence="3" id="KW-0808">Transferase</keyword>
<keyword evidence="4 10" id="KW-0418">Kinase</keyword>
<dbReference type="PANTHER" id="PTHR24421">
    <property type="entry name" value="NITRATE/NITRITE SENSOR PROTEIN NARX-RELATED"/>
    <property type="match status" value="1"/>
</dbReference>
<keyword evidence="11" id="KW-1185">Reference proteome</keyword>
<evidence type="ECO:0000259" key="8">
    <source>
        <dbReference type="Pfam" id="PF07730"/>
    </source>
</evidence>
<evidence type="ECO:0000256" key="7">
    <source>
        <dbReference type="SAM" id="Phobius"/>
    </source>
</evidence>
<evidence type="ECO:0000256" key="4">
    <source>
        <dbReference type="ARBA" id="ARBA00022777"/>
    </source>
</evidence>
<accession>A0ABX9ZE85</accession>
<dbReference type="CDD" id="cd16917">
    <property type="entry name" value="HATPase_UhpB-NarQ-NarX-like"/>
    <property type="match status" value="1"/>
</dbReference>
<keyword evidence="7" id="KW-1133">Transmembrane helix</keyword>
<evidence type="ECO:0000313" key="10">
    <source>
        <dbReference type="EMBL" id="RSK34387.1"/>
    </source>
</evidence>
<dbReference type="InterPro" id="IPR056374">
    <property type="entry name" value="DesK/YvfT_N"/>
</dbReference>
<feature type="domain" description="DesK/YvfT N-terminal" evidence="9">
    <location>
        <begin position="34"/>
        <end position="174"/>
    </location>
</feature>
<dbReference type="Gene3D" id="1.20.5.1930">
    <property type="match status" value="1"/>
</dbReference>
<feature type="coiled-coil region" evidence="6">
    <location>
        <begin position="178"/>
        <end position="212"/>
    </location>
</feature>
<protein>
    <recommendedName>
        <fullName evidence="2">histidine kinase</fullName>
        <ecNumber evidence="2">2.7.13.3</ecNumber>
    </recommendedName>
</protein>
<keyword evidence="7" id="KW-0812">Transmembrane</keyword>
<feature type="transmembrane region" description="Helical" evidence="7">
    <location>
        <begin position="41"/>
        <end position="58"/>
    </location>
</feature>
<evidence type="ECO:0000256" key="6">
    <source>
        <dbReference type="SAM" id="Coils"/>
    </source>
</evidence>
<dbReference type="Pfam" id="PF23540">
    <property type="entry name" value="DesK_N"/>
    <property type="match status" value="1"/>
</dbReference>
<evidence type="ECO:0000256" key="2">
    <source>
        <dbReference type="ARBA" id="ARBA00012438"/>
    </source>
</evidence>
<evidence type="ECO:0000256" key="1">
    <source>
        <dbReference type="ARBA" id="ARBA00000085"/>
    </source>
</evidence>
<dbReference type="Pfam" id="PF07730">
    <property type="entry name" value="HisKA_3"/>
    <property type="match status" value="1"/>
</dbReference>
<name>A0ABX9ZE85_9BACL</name>
<dbReference type="SUPFAM" id="SSF55874">
    <property type="entry name" value="ATPase domain of HSP90 chaperone/DNA topoisomerase II/histidine kinase"/>
    <property type="match status" value="1"/>
</dbReference>
<dbReference type="Gene3D" id="3.30.565.10">
    <property type="entry name" value="Histidine kinase-like ATPase, C-terminal domain"/>
    <property type="match status" value="1"/>
</dbReference>
<dbReference type="InterPro" id="IPR036890">
    <property type="entry name" value="HATPase_C_sf"/>
</dbReference>
<dbReference type="InterPro" id="IPR050482">
    <property type="entry name" value="Sensor_HK_TwoCompSys"/>
</dbReference>
<dbReference type="InterPro" id="IPR011712">
    <property type="entry name" value="Sig_transdc_His_kin_sub3_dim/P"/>
</dbReference>
<comment type="caution">
    <text evidence="10">The sequence shown here is derived from an EMBL/GenBank/DDBJ whole genome shotgun (WGS) entry which is preliminary data.</text>
</comment>
<feature type="transmembrane region" description="Helical" evidence="7">
    <location>
        <begin position="93"/>
        <end position="114"/>
    </location>
</feature>
<keyword evidence="5" id="KW-0902">Two-component regulatory system</keyword>
<evidence type="ECO:0000313" key="11">
    <source>
        <dbReference type="Proteomes" id="UP000272481"/>
    </source>
</evidence>
<evidence type="ECO:0000256" key="5">
    <source>
        <dbReference type="ARBA" id="ARBA00023012"/>
    </source>
</evidence>
<feature type="transmembrane region" description="Helical" evidence="7">
    <location>
        <begin position="64"/>
        <end position="81"/>
    </location>
</feature>
<organism evidence="10 11">
    <name type="scientific">Bhargavaea beijingensis</name>
    <dbReference type="NCBI Taxonomy" id="426756"/>
    <lineage>
        <taxon>Bacteria</taxon>
        <taxon>Bacillati</taxon>
        <taxon>Bacillota</taxon>
        <taxon>Bacilli</taxon>
        <taxon>Bacillales</taxon>
        <taxon>Caryophanaceae</taxon>
        <taxon>Bhargavaea</taxon>
    </lineage>
</organism>
<feature type="transmembrane region" description="Helical" evidence="7">
    <location>
        <begin position="134"/>
        <end position="153"/>
    </location>
</feature>
<dbReference type="PANTHER" id="PTHR24421:SF63">
    <property type="entry name" value="SENSOR HISTIDINE KINASE DESK"/>
    <property type="match status" value="1"/>
</dbReference>
<evidence type="ECO:0000259" key="9">
    <source>
        <dbReference type="Pfam" id="PF23540"/>
    </source>
</evidence>
<dbReference type="Proteomes" id="UP000272481">
    <property type="component" value="Unassembled WGS sequence"/>
</dbReference>
<evidence type="ECO:0000256" key="3">
    <source>
        <dbReference type="ARBA" id="ARBA00022679"/>
    </source>
</evidence>
<sequence length="406" mass="45315">MEGYGDLDGVPSALYGTGHLDPKQTGSDADMKGFKLFPEKFGVLPYVFLVYLVFPLLYMLEEDGWKAAIGYGLLLLFLVTYRQLYQAQSDRLYTVWLLILVGIIAALSLFYNPYNLFLGFFPANFLAWYDEEKQFRRAIGGFALFLVAMLLFFTMTEGVWNGLLFLPFAIVMLLSPFALRSHLEKAELAERLEEANEQIAALIKREERVRIARDLHDTLGHTLSLLSLQSQLVQRAVDRDPARAKEEAKTMERTTRAALAQVRTLVSEMREVRLSEALAEMEEALGTADVEFRLEGSGDLPVLPPVQENMIGMCLKELTTNIVRHSGASVCTVSFIEQKGRLDIRVHDDGIGLGGTRFGNGLTGIRERLGLIEATLDIAGTADGGTDIRIVLPVLGRTTEREEVKT</sequence>
<keyword evidence="7" id="KW-0472">Membrane</keyword>
<comment type="catalytic activity">
    <reaction evidence="1">
        <text>ATP + protein L-histidine = ADP + protein N-phospho-L-histidine.</text>
        <dbReference type="EC" id="2.7.13.3"/>
    </reaction>
</comment>
<dbReference type="GO" id="GO:0016301">
    <property type="term" value="F:kinase activity"/>
    <property type="evidence" value="ECO:0007669"/>
    <property type="project" value="UniProtKB-KW"/>
</dbReference>
<dbReference type="EC" id="2.7.13.3" evidence="2"/>
<keyword evidence="6" id="KW-0175">Coiled coil</keyword>
<feature type="domain" description="Signal transduction histidine kinase subgroup 3 dimerisation and phosphoacceptor" evidence="8">
    <location>
        <begin position="207"/>
        <end position="272"/>
    </location>
</feature>
<gene>
    <name evidence="10" type="ORF">EJA12_05505</name>
</gene>
<dbReference type="EMBL" id="RWGW01000007">
    <property type="protein sequence ID" value="RSK34387.1"/>
    <property type="molecule type" value="Genomic_DNA"/>
</dbReference>
<reference evidence="10 11" key="1">
    <citation type="submission" date="2018-12" db="EMBL/GenBank/DDBJ databases">
        <title>Comparitive functional genomics of dry heat resistant strains isolated from the viking spacecraft.</title>
        <authorList>
            <person name="Seuylemezian A."/>
            <person name="Vaishampayan P."/>
        </authorList>
    </citation>
    <scope>NUCLEOTIDE SEQUENCE [LARGE SCALE GENOMIC DNA]</scope>
    <source>
        <strain evidence="10 11">M6-11</strain>
    </source>
</reference>
<proteinExistence type="predicted"/>